<feature type="compositionally biased region" description="Low complexity" evidence="1">
    <location>
        <begin position="246"/>
        <end position="259"/>
    </location>
</feature>
<dbReference type="Proteomes" id="UP001219525">
    <property type="component" value="Unassembled WGS sequence"/>
</dbReference>
<dbReference type="AlphaFoldDB" id="A0AAD6V0D3"/>
<feature type="region of interest" description="Disordered" evidence="1">
    <location>
        <begin position="238"/>
        <end position="260"/>
    </location>
</feature>
<evidence type="ECO:0000313" key="3">
    <source>
        <dbReference type="Proteomes" id="UP001219525"/>
    </source>
</evidence>
<protein>
    <submittedName>
        <fullName evidence="2">Uncharacterized protein</fullName>
    </submittedName>
</protein>
<evidence type="ECO:0000256" key="1">
    <source>
        <dbReference type="SAM" id="MobiDB-lite"/>
    </source>
</evidence>
<evidence type="ECO:0000313" key="2">
    <source>
        <dbReference type="EMBL" id="KAJ7196359.1"/>
    </source>
</evidence>
<accession>A0AAD6V0D3</accession>
<proteinExistence type="predicted"/>
<organism evidence="2 3">
    <name type="scientific">Mycena pura</name>
    <dbReference type="NCBI Taxonomy" id="153505"/>
    <lineage>
        <taxon>Eukaryota</taxon>
        <taxon>Fungi</taxon>
        <taxon>Dikarya</taxon>
        <taxon>Basidiomycota</taxon>
        <taxon>Agaricomycotina</taxon>
        <taxon>Agaricomycetes</taxon>
        <taxon>Agaricomycetidae</taxon>
        <taxon>Agaricales</taxon>
        <taxon>Marasmiineae</taxon>
        <taxon>Mycenaceae</taxon>
        <taxon>Mycena</taxon>
    </lineage>
</organism>
<dbReference type="EMBL" id="JARJCW010000084">
    <property type="protein sequence ID" value="KAJ7196359.1"/>
    <property type="molecule type" value="Genomic_DNA"/>
</dbReference>
<gene>
    <name evidence="2" type="ORF">GGX14DRAFT_673124</name>
</gene>
<keyword evidence="3" id="KW-1185">Reference proteome</keyword>
<sequence length="286" mass="31005">MASNTALPHTSCVFLSRRWRALIWNAANNSYDTTTTHLMVDNSSTDLAKWKRNHRKSARFAQLHMGPSAAYIPCLWVQHLAILPCVGAGRQYVPHSFSGALLICTHADIMPCSLWAGFASTIADNVQLRQSVLLGPSGRRYIPHSFSQLQISHCGLWAGILSVYAQGCHGECSASVASGIGRRTRMQISRSVACSWAFLEVPLAVDIGLWAILSVYAPGECSASNIAGNGSNFANTYFEAPRSGGPPSTSSSTPQTTCPVAGRRVGRRRQYVWVLAMLNGARQPIN</sequence>
<reference evidence="2" key="1">
    <citation type="submission" date="2023-03" db="EMBL/GenBank/DDBJ databases">
        <title>Massive genome expansion in bonnet fungi (Mycena s.s.) driven by repeated elements and novel gene families across ecological guilds.</title>
        <authorList>
            <consortium name="Lawrence Berkeley National Laboratory"/>
            <person name="Harder C.B."/>
            <person name="Miyauchi S."/>
            <person name="Viragh M."/>
            <person name="Kuo A."/>
            <person name="Thoen E."/>
            <person name="Andreopoulos B."/>
            <person name="Lu D."/>
            <person name="Skrede I."/>
            <person name="Drula E."/>
            <person name="Henrissat B."/>
            <person name="Morin E."/>
            <person name="Kohler A."/>
            <person name="Barry K."/>
            <person name="LaButti K."/>
            <person name="Morin E."/>
            <person name="Salamov A."/>
            <person name="Lipzen A."/>
            <person name="Mereny Z."/>
            <person name="Hegedus B."/>
            <person name="Baldrian P."/>
            <person name="Stursova M."/>
            <person name="Weitz H."/>
            <person name="Taylor A."/>
            <person name="Grigoriev I.V."/>
            <person name="Nagy L.G."/>
            <person name="Martin F."/>
            <person name="Kauserud H."/>
        </authorList>
    </citation>
    <scope>NUCLEOTIDE SEQUENCE</scope>
    <source>
        <strain evidence="2">9144</strain>
    </source>
</reference>
<comment type="caution">
    <text evidence="2">The sequence shown here is derived from an EMBL/GenBank/DDBJ whole genome shotgun (WGS) entry which is preliminary data.</text>
</comment>
<name>A0AAD6V0D3_9AGAR</name>